<dbReference type="PATRIC" id="fig|273063.9.peg.1598"/>
<gene>
    <name evidence="1" type="primary">upsX</name>
    <name evidence="1" type="synonym">ST1396</name>
    <name evidence="1" type="ordered locus">STK_13960</name>
</gene>
<dbReference type="AlphaFoldDB" id="Q971F7"/>
<proteinExistence type="predicted"/>
<dbReference type="eggNOG" id="arCOG05986">
    <property type="taxonomic scope" value="Archaea"/>
</dbReference>
<keyword evidence="2" id="KW-1185">Reference proteome</keyword>
<sequence>MIPQIVSQFSINLPNDLNYWFYTNGETIRLSSNAIVTPEILLSENGINIKGYWVIKRNFSVIHIDENNNEKTIYSDPQALDFALLGEEIYPVLRKNKYIIFNNEKYIDYKHKYSFYVLENKNKIEVIVNGKLIDLDKPIKYRIYPSFISIVYEDHSVLIDNSGKKERMNKPAFYLGKTSLGDIYQSVAGKIISEQEYDLLGICTSEAYLIGESSSGIIIACGEKVKNYYKGGWSYISNISNITASFVNYNFVIITDLQTSVYTGELKKLFDLQNVKSIIANRKYLFVLSNSHKLYLIEPSEKDLLEVINFNNTLSSPAIIKVSDMWDVKLGKELIEIEKKSENNYRLLYVEPYKLTQVTSTITLENELFKYSKNLEIISENLDISLVNAELIKAVNGRIKGSPEFYNSILRLNIKYKIPSRTEKYIKIKVHEREYKFNIKDTQGEMFISIPLVKFDNNEELVVLQLERKGYIETTKEFLIPTKIIKENKNYHREEIIENTVRKVIEKSSDSLFEWIKIFEFPLDYENVIIAKAGDKVIIEGKEIEVKEGKQMIEISKTGYKRIYIVYGIPNPIRNISAKILNNKLYINVDTALRVPITIIYGTQIQTSNGGEYIFELDPAYSSLNIKIYYSNDIKWETKYELQDLFRKSIISSVVSAVKLKEELATFGLL</sequence>
<evidence type="ECO:0000313" key="2">
    <source>
        <dbReference type="Proteomes" id="UP000001015"/>
    </source>
</evidence>
<accession>Q971F7</accession>
<protein>
    <submittedName>
        <fullName evidence="1">UpsX protein</fullName>
    </submittedName>
</protein>
<dbReference type="NCBIfam" id="NF046072">
    <property type="entry name" value="UpsX"/>
    <property type="match status" value="1"/>
</dbReference>
<name>Q971F7_SULTO</name>
<organism evidence="1 2">
    <name type="scientific">Sulfurisphaera tokodaii (strain DSM 16993 / JCM 10545 / NBRC 100140 / 7)</name>
    <name type="common">Sulfolobus tokodaii</name>
    <dbReference type="NCBI Taxonomy" id="273063"/>
    <lineage>
        <taxon>Archaea</taxon>
        <taxon>Thermoproteota</taxon>
        <taxon>Thermoprotei</taxon>
        <taxon>Sulfolobales</taxon>
        <taxon>Sulfolobaceae</taxon>
        <taxon>Sulfurisphaera</taxon>
    </lineage>
</organism>
<dbReference type="EMBL" id="BA000023">
    <property type="protein sequence ID" value="BAB66463.1"/>
    <property type="molecule type" value="Genomic_DNA"/>
</dbReference>
<dbReference type="KEGG" id="sto:STK_13960"/>
<dbReference type="Proteomes" id="UP000001015">
    <property type="component" value="Chromosome"/>
</dbReference>
<reference evidence="2" key="1">
    <citation type="journal article" date="2001" name="DNA Res.">
        <title>Complete genome sequence of an aerobic thermoacidophilic Crenarchaeon, Sulfolobus tokodaii strain7.</title>
        <authorList>
            <person name="Kawarabayasi Y."/>
            <person name="Hino Y."/>
            <person name="Horikawa H."/>
            <person name="Jin-no K."/>
            <person name="Takahashi M."/>
            <person name="Sekine M."/>
            <person name="Baba S."/>
            <person name="Ankai A."/>
            <person name="Kosugi H."/>
            <person name="Hosoyama A."/>
            <person name="Fukui S."/>
            <person name="Nagai Y."/>
            <person name="Nishijima K."/>
            <person name="Otsuka R."/>
            <person name="Nakazawa H."/>
            <person name="Takamiya M."/>
            <person name="Kato Y."/>
            <person name="Yoshizawa T."/>
            <person name="Tanaka T."/>
            <person name="Kudoh Y."/>
            <person name="Yamazaki J."/>
            <person name="Kushida N."/>
            <person name="Oguchi A."/>
            <person name="Aoki K."/>
            <person name="Masuda S."/>
            <person name="Yanagii M."/>
            <person name="Nishimura M."/>
            <person name="Yamagishi A."/>
            <person name="Oshima T."/>
            <person name="Kikuchi H."/>
        </authorList>
    </citation>
    <scope>NUCLEOTIDE SEQUENCE [LARGE SCALE GENOMIC DNA]</scope>
    <source>
        <strain evidence="2">DSM 16993 / JCM 10545 / NBRC 100140 / 7</strain>
    </source>
</reference>
<dbReference type="STRING" id="273063.STK_13960"/>
<evidence type="ECO:0000313" key="1">
    <source>
        <dbReference type="EMBL" id="BAB66463.1"/>
    </source>
</evidence>